<evidence type="ECO:0000256" key="4">
    <source>
        <dbReference type="ARBA" id="ARBA00011245"/>
    </source>
</evidence>
<dbReference type="InterPro" id="IPR017853">
    <property type="entry name" value="GH"/>
</dbReference>
<dbReference type="InterPro" id="IPR006102">
    <property type="entry name" value="Ig-like_GH2"/>
</dbReference>
<dbReference type="Gene3D" id="2.60.40.10">
    <property type="entry name" value="Immunoglobulins"/>
    <property type="match status" value="2"/>
</dbReference>
<keyword evidence="13" id="KW-1185">Reference proteome</keyword>
<evidence type="ECO:0000313" key="12">
    <source>
        <dbReference type="EMBL" id="UZH56732.1"/>
    </source>
</evidence>
<sequence>MRLFRSTSTIILAFFAVFQLVKAQDREPDPIFENPNVQAENRLPMRAAYFPFENKILAQERNREQSNRFLDLNGTWKFFWTEHYKNLPENFESVSFDDSGWDDFKVPANWEFNGYGTPIYVNHPFEFAVKNPNPPFIENEKNPAGIYRREIEIPSDWQDMPVFIHLGAVKSAFRLYVNGEYVGMGEDSKLESEYELTKFIKPGKNQITIEVRRWSDGSYLEAQDFWRISGIQRNVYLYARPKVHFYDLFVKSGLTNNYTDGEFSVDLEVWNQTDQDQGENIVVAKLFDASHNEIFKAEQKTIGLKRKLGKTVLQFKEIIPNVKQWSAETPNLYTLELTLLDSGGKVKEVINTNVGFKTYEIDGYQFLVNGKPVWFKGVNRHESHPETAHVMTREQMQEDIRIMKELNMNAVRLSHYPNDPYWYELCDKYGFYVIDEANIESHGMYYEPESTLGNDPEWEHAHMLRIKRMVERDKNHPSIVAWSLGNEAGNGYNFYNAYNWLKGFDPTRPVQYERSTTEWNTDIIVPQYPHPASMERWAQNNPDRPYIMSEYAHAMGNSLGNFKEYWEVIEKYPQLQGGYIWDWVDQGIYKEVDGKKIFGYGGDWGAEGTPSDNNFLINGVIMADRSWNPHAYEVRKVYQEIGFDLSEDNQKVKIFNKYFFRDLSNYEFSVELLRNGEVVKSEKLGSYSVAPRNTISVEIPFKVPTDTSAEYRLHFEGKLIKSEAFVAPGTLLAEAEFAVTPPVAENQVFEIVDLKVEENGDLVSFSKGSFSISFNKTTGRFSDYKYKRDVLIEKGPQLSLFRPLVDNDFGGGLNRKLDYLKQPELKVVEFTHGKNSDGATQVKVIYDVLQGDARLTQVTTIYNDGILRVENDFEAIKGDHEMLLKFGNELLLPKKFDTFRWYGRGPWESYEDRKFSAMVGIYKGRVEEQYHPYVRPQESGNKTDVRWAEISNGRNTGIKVSYTEVLLNVSALPYTKEQLYPSSEKGQEHSRLLKKGEHTYLDIDLRQMGVAGINSWGSLALEKYRMPFQNYSYSYIIKPL</sequence>
<dbReference type="InterPro" id="IPR006104">
    <property type="entry name" value="Glyco_hydro_2_N"/>
</dbReference>
<dbReference type="Gene3D" id="3.20.20.80">
    <property type="entry name" value="Glycosidases"/>
    <property type="match status" value="1"/>
</dbReference>
<dbReference type="PANTHER" id="PTHR46323:SF2">
    <property type="entry name" value="BETA-GALACTOSIDASE"/>
    <property type="match status" value="1"/>
</dbReference>
<comment type="cofactor">
    <cofactor evidence="2">
        <name>Ca(2+)</name>
        <dbReference type="ChEBI" id="CHEBI:29108"/>
    </cofactor>
</comment>
<dbReference type="InterPro" id="IPR032312">
    <property type="entry name" value="LacZ_4"/>
</dbReference>
<dbReference type="InterPro" id="IPR013783">
    <property type="entry name" value="Ig-like_fold"/>
</dbReference>
<dbReference type="Pfam" id="PF16353">
    <property type="entry name" value="LacZ_4"/>
    <property type="match status" value="1"/>
</dbReference>
<gene>
    <name evidence="12" type="ORF">JRG66_00510</name>
</gene>
<dbReference type="InterPro" id="IPR004199">
    <property type="entry name" value="B-gal_small/dom_5"/>
</dbReference>
<dbReference type="InterPro" id="IPR008979">
    <property type="entry name" value="Galactose-bd-like_sf"/>
</dbReference>
<evidence type="ECO:0000256" key="3">
    <source>
        <dbReference type="ARBA" id="ARBA00007401"/>
    </source>
</evidence>
<dbReference type="SUPFAM" id="SSF74650">
    <property type="entry name" value="Galactose mutarotase-like"/>
    <property type="match status" value="1"/>
</dbReference>
<evidence type="ECO:0000256" key="9">
    <source>
        <dbReference type="ARBA" id="ARBA00032230"/>
    </source>
</evidence>
<dbReference type="SUPFAM" id="SSF49785">
    <property type="entry name" value="Galactose-binding domain-like"/>
    <property type="match status" value="1"/>
</dbReference>
<protein>
    <recommendedName>
        <fullName evidence="5">beta-galactosidase</fullName>
        <ecNumber evidence="5">3.2.1.23</ecNumber>
    </recommendedName>
    <alternativeName>
        <fullName evidence="9">Lactase</fullName>
    </alternativeName>
</protein>
<dbReference type="Pfam" id="PF02837">
    <property type="entry name" value="Glyco_hydro_2_N"/>
    <property type="match status" value="1"/>
</dbReference>
<dbReference type="Pfam" id="PF02929">
    <property type="entry name" value="Bgal_small_N"/>
    <property type="match status" value="1"/>
</dbReference>
<evidence type="ECO:0000256" key="1">
    <source>
        <dbReference type="ARBA" id="ARBA00001412"/>
    </source>
</evidence>
<feature type="chain" id="PRO_5046368851" description="beta-galactosidase" evidence="10">
    <location>
        <begin position="24"/>
        <end position="1040"/>
    </location>
</feature>
<dbReference type="Gene3D" id="2.70.98.10">
    <property type="match status" value="1"/>
</dbReference>
<dbReference type="EMBL" id="CP069620">
    <property type="protein sequence ID" value="UZH56732.1"/>
    <property type="molecule type" value="Genomic_DNA"/>
</dbReference>
<feature type="domain" description="Beta galactosidase small chain/" evidence="11">
    <location>
        <begin position="764"/>
        <end position="1038"/>
    </location>
</feature>
<reference evidence="12" key="1">
    <citation type="submission" date="2021-02" db="EMBL/GenBank/DDBJ databases">
        <title>Salinimicrobium sp. nov. isolated from seawater in Tongyeong, Republic of Korea.</title>
        <authorList>
            <person name="Lee S.-J."/>
        </authorList>
    </citation>
    <scope>NUCLEOTIDE SEQUENCE</scope>
    <source>
        <strain evidence="12">HN-2-9-2</strain>
    </source>
</reference>
<evidence type="ECO:0000256" key="7">
    <source>
        <dbReference type="ARBA" id="ARBA00022837"/>
    </source>
</evidence>
<accession>A0ABY6NUZ6</accession>
<organism evidence="12 13">
    <name type="scientific">Salinimicrobium tongyeongense</name>
    <dbReference type="NCBI Taxonomy" id="2809707"/>
    <lineage>
        <taxon>Bacteria</taxon>
        <taxon>Pseudomonadati</taxon>
        <taxon>Bacteroidota</taxon>
        <taxon>Flavobacteriia</taxon>
        <taxon>Flavobacteriales</taxon>
        <taxon>Flavobacteriaceae</taxon>
        <taxon>Salinimicrobium</taxon>
    </lineage>
</organism>
<dbReference type="Proteomes" id="UP001163981">
    <property type="component" value="Chromosome"/>
</dbReference>
<name>A0ABY6NUZ6_9FLAO</name>
<comment type="catalytic activity">
    <reaction evidence="1">
        <text>Hydrolysis of terminal non-reducing beta-D-galactose residues in beta-D-galactosides.</text>
        <dbReference type="EC" id="3.2.1.23"/>
    </reaction>
</comment>
<comment type="subunit">
    <text evidence="4">Monomer.</text>
</comment>
<keyword evidence="10" id="KW-0732">Signal</keyword>
<dbReference type="InterPro" id="IPR006101">
    <property type="entry name" value="Glyco_hydro_2"/>
</dbReference>
<keyword evidence="7" id="KW-0106">Calcium</keyword>
<dbReference type="PRINTS" id="PR00132">
    <property type="entry name" value="GLHYDRLASE2"/>
</dbReference>
<feature type="signal peptide" evidence="10">
    <location>
        <begin position="1"/>
        <end position="23"/>
    </location>
</feature>
<evidence type="ECO:0000259" key="11">
    <source>
        <dbReference type="SMART" id="SM01038"/>
    </source>
</evidence>
<evidence type="ECO:0000256" key="2">
    <source>
        <dbReference type="ARBA" id="ARBA00001913"/>
    </source>
</evidence>
<dbReference type="SUPFAM" id="SSF49303">
    <property type="entry name" value="beta-Galactosidase/glucuronidase domain"/>
    <property type="match status" value="2"/>
</dbReference>
<evidence type="ECO:0000256" key="8">
    <source>
        <dbReference type="ARBA" id="ARBA00023295"/>
    </source>
</evidence>
<dbReference type="PANTHER" id="PTHR46323">
    <property type="entry name" value="BETA-GALACTOSIDASE"/>
    <property type="match status" value="1"/>
</dbReference>
<dbReference type="SUPFAM" id="SSF51445">
    <property type="entry name" value="(Trans)glycosidases"/>
    <property type="match status" value="1"/>
</dbReference>
<keyword evidence="8" id="KW-0326">Glycosidase</keyword>
<dbReference type="InterPro" id="IPR011013">
    <property type="entry name" value="Gal_mutarotase_sf_dom"/>
</dbReference>
<proteinExistence type="inferred from homology"/>
<evidence type="ECO:0000313" key="13">
    <source>
        <dbReference type="Proteomes" id="UP001163981"/>
    </source>
</evidence>
<dbReference type="EC" id="3.2.1.23" evidence="5"/>
<evidence type="ECO:0000256" key="6">
    <source>
        <dbReference type="ARBA" id="ARBA00022801"/>
    </source>
</evidence>
<dbReference type="Pfam" id="PF00703">
    <property type="entry name" value="Glyco_hydro_2"/>
    <property type="match status" value="1"/>
</dbReference>
<evidence type="ECO:0000256" key="5">
    <source>
        <dbReference type="ARBA" id="ARBA00012756"/>
    </source>
</evidence>
<dbReference type="InterPro" id="IPR006103">
    <property type="entry name" value="Glyco_hydro_2_cat"/>
</dbReference>
<dbReference type="InterPro" id="IPR036156">
    <property type="entry name" value="Beta-gal/glucu_dom_sf"/>
</dbReference>
<dbReference type="InterPro" id="IPR050347">
    <property type="entry name" value="Bact_Beta-galactosidase"/>
</dbReference>
<dbReference type="Pfam" id="PF02836">
    <property type="entry name" value="Glyco_hydro_2_C"/>
    <property type="match status" value="1"/>
</dbReference>
<comment type="similarity">
    <text evidence="3">Belongs to the glycosyl hydrolase 2 family.</text>
</comment>
<evidence type="ECO:0000256" key="10">
    <source>
        <dbReference type="SAM" id="SignalP"/>
    </source>
</evidence>
<dbReference type="SMART" id="SM01038">
    <property type="entry name" value="Bgal_small_N"/>
    <property type="match status" value="1"/>
</dbReference>
<dbReference type="Gene3D" id="2.60.120.260">
    <property type="entry name" value="Galactose-binding domain-like"/>
    <property type="match status" value="1"/>
</dbReference>
<dbReference type="InterPro" id="IPR014718">
    <property type="entry name" value="GH-type_carb-bd"/>
</dbReference>
<keyword evidence="6" id="KW-0378">Hydrolase</keyword>